<organism evidence="2 3">
    <name type="scientific">Salipaludibacillus keqinensis</name>
    <dbReference type="NCBI Taxonomy" id="2045207"/>
    <lineage>
        <taxon>Bacteria</taxon>
        <taxon>Bacillati</taxon>
        <taxon>Bacillota</taxon>
        <taxon>Bacilli</taxon>
        <taxon>Bacillales</taxon>
        <taxon>Bacillaceae</taxon>
    </lineage>
</organism>
<dbReference type="PANTHER" id="PTHR32060:SF22">
    <property type="entry name" value="CARBOXYL-TERMINAL-PROCESSING PEPTIDASE 3, CHLOROPLASTIC"/>
    <property type="match status" value="1"/>
</dbReference>
<evidence type="ECO:0000313" key="3">
    <source>
        <dbReference type="Proteomes" id="UP000248214"/>
    </source>
</evidence>
<feature type="domain" description="Tail specific protease" evidence="1">
    <location>
        <begin position="304"/>
        <end position="499"/>
    </location>
</feature>
<dbReference type="EMBL" id="PDOD01000002">
    <property type="protein sequence ID" value="PYZ93870.1"/>
    <property type="molecule type" value="Genomic_DNA"/>
</dbReference>
<evidence type="ECO:0000313" key="2">
    <source>
        <dbReference type="EMBL" id="PYZ93870.1"/>
    </source>
</evidence>
<dbReference type="GO" id="GO:0006508">
    <property type="term" value="P:proteolysis"/>
    <property type="evidence" value="ECO:0007669"/>
    <property type="project" value="InterPro"/>
</dbReference>
<dbReference type="GO" id="GO:0008236">
    <property type="term" value="F:serine-type peptidase activity"/>
    <property type="evidence" value="ECO:0007669"/>
    <property type="project" value="InterPro"/>
</dbReference>
<proteinExistence type="predicted"/>
<dbReference type="AlphaFoldDB" id="A0A323TH99"/>
<dbReference type="GO" id="GO:0004175">
    <property type="term" value="F:endopeptidase activity"/>
    <property type="evidence" value="ECO:0007669"/>
    <property type="project" value="TreeGrafter"/>
</dbReference>
<dbReference type="Proteomes" id="UP000248214">
    <property type="component" value="Unassembled WGS sequence"/>
</dbReference>
<protein>
    <recommendedName>
        <fullName evidence="1">Tail specific protease domain-containing protein</fullName>
    </recommendedName>
</protein>
<accession>A0A323TH99</accession>
<dbReference type="SUPFAM" id="SSF52096">
    <property type="entry name" value="ClpP/crotonase"/>
    <property type="match status" value="1"/>
</dbReference>
<dbReference type="Pfam" id="PF03572">
    <property type="entry name" value="Peptidase_S41"/>
    <property type="match status" value="1"/>
</dbReference>
<name>A0A323TH99_9BACI</name>
<dbReference type="PANTHER" id="PTHR32060">
    <property type="entry name" value="TAIL-SPECIFIC PROTEASE"/>
    <property type="match status" value="1"/>
</dbReference>
<comment type="caution">
    <text evidence="2">The sequence shown here is derived from an EMBL/GenBank/DDBJ whole genome shotgun (WGS) entry which is preliminary data.</text>
</comment>
<evidence type="ECO:0000259" key="1">
    <source>
        <dbReference type="Pfam" id="PF03572"/>
    </source>
</evidence>
<sequence length="518" mass="60003">MKPITGRIVKIDIVRREDMIKMLIGLLLLICGAFGCSSMEEKIQPATELDLLQTIVDQNRTLTSFNSELPFEATYPFNGESTELSDQQLERLRITENEDQMMSKEETLEDIDLLHRTWKYSYAMYSWHGGDEAFNQAHTNLTETIDQEYSDEDEITGDELAEHLCDHYGFLTDPHVQIGGSSVVISEHDFYTTEELEFILDENGDYWLHKSDELLDKLVAINGAPDVEDFLVPSLNNDGKLVYYLGYYTSEPVTNPWSLEFESKDDREVFVRRVGFDYLSDRSFNMYEKDEVDVVQFRNMTVYEDDSHTYEDMLESAQELKDSPYFILDLRNNGSDNVDFVAKWYEEMFDQEAGLGEYLVQLSTTTNDVFLEETVKLYDEEGALIEQSLHHVDEDEENERREPNWYIENKDLTSIDDNDTPIFVLIDQGTSSAAERMTKQLKQVNQVYVVGVPSAGALSSSRSLNFELPNSQIRMSVPSEFSYHPRLMEKEGVGIEPDLWIYPRFAKNRVIAWIENHY</sequence>
<dbReference type="InterPro" id="IPR029045">
    <property type="entry name" value="ClpP/crotonase-like_dom_sf"/>
</dbReference>
<dbReference type="Gene3D" id="3.90.226.10">
    <property type="entry name" value="2-enoyl-CoA Hydratase, Chain A, domain 1"/>
    <property type="match status" value="1"/>
</dbReference>
<keyword evidence="3" id="KW-1185">Reference proteome</keyword>
<gene>
    <name evidence="2" type="ORF">CR194_12085</name>
</gene>
<dbReference type="InterPro" id="IPR005151">
    <property type="entry name" value="Tail-specific_protease"/>
</dbReference>
<reference evidence="2 3" key="1">
    <citation type="submission" date="2017-10" db="EMBL/GenBank/DDBJ databases">
        <title>Bacillus sp. nov., a halophilic bacterium isolated from a Keqin Lake.</title>
        <authorList>
            <person name="Wang H."/>
        </authorList>
    </citation>
    <scope>NUCLEOTIDE SEQUENCE [LARGE SCALE GENOMIC DNA]</scope>
    <source>
        <strain evidence="2 3">KQ-12</strain>
    </source>
</reference>